<reference evidence="1" key="1">
    <citation type="journal article" date="2014" name="Front. Microbiol.">
        <title>High frequency of phylogenetically diverse reductive dehalogenase-homologous genes in deep subseafloor sedimentary metagenomes.</title>
        <authorList>
            <person name="Kawai M."/>
            <person name="Futagami T."/>
            <person name="Toyoda A."/>
            <person name="Takaki Y."/>
            <person name="Nishi S."/>
            <person name="Hori S."/>
            <person name="Arai W."/>
            <person name="Tsubouchi T."/>
            <person name="Morono Y."/>
            <person name="Uchiyama I."/>
            <person name="Ito T."/>
            <person name="Fujiyama A."/>
            <person name="Inagaki F."/>
            <person name="Takami H."/>
        </authorList>
    </citation>
    <scope>NUCLEOTIDE SEQUENCE</scope>
    <source>
        <strain evidence="1">Expedition CK06-06</strain>
    </source>
</reference>
<sequence>LAKDNIVVDKLLKNLDWNISDDIFIKIKKNNPLKEILLRNKYRFIGDRGREILLMKKGVRYAKSSQNQN</sequence>
<name>X1B0P3_9ZZZZ</name>
<feature type="non-terminal residue" evidence="1">
    <location>
        <position position="1"/>
    </location>
</feature>
<gene>
    <name evidence="1" type="ORF">S01H4_32617</name>
</gene>
<comment type="caution">
    <text evidence="1">The sequence shown here is derived from an EMBL/GenBank/DDBJ whole genome shotgun (WGS) entry which is preliminary data.</text>
</comment>
<proteinExistence type="predicted"/>
<dbReference type="EMBL" id="BART01017076">
    <property type="protein sequence ID" value="GAG74932.1"/>
    <property type="molecule type" value="Genomic_DNA"/>
</dbReference>
<evidence type="ECO:0000313" key="1">
    <source>
        <dbReference type="EMBL" id="GAG74932.1"/>
    </source>
</evidence>
<organism evidence="1">
    <name type="scientific">marine sediment metagenome</name>
    <dbReference type="NCBI Taxonomy" id="412755"/>
    <lineage>
        <taxon>unclassified sequences</taxon>
        <taxon>metagenomes</taxon>
        <taxon>ecological metagenomes</taxon>
    </lineage>
</organism>
<protein>
    <submittedName>
        <fullName evidence="1">Uncharacterized protein</fullName>
    </submittedName>
</protein>
<accession>X1B0P3</accession>
<dbReference type="AlphaFoldDB" id="X1B0P3"/>